<dbReference type="Gene3D" id="2.40.70.10">
    <property type="entry name" value="Acid Proteases"/>
    <property type="match status" value="2"/>
</dbReference>
<accession>A0A1I7RYK4</accession>
<proteinExistence type="predicted"/>
<protein>
    <submittedName>
        <fullName evidence="2">Peptidase A1 domain-containing protein</fullName>
    </submittedName>
</protein>
<dbReference type="Proteomes" id="UP000095284">
    <property type="component" value="Unplaced"/>
</dbReference>
<reference evidence="2" key="1">
    <citation type="submission" date="2016-11" db="UniProtKB">
        <authorList>
            <consortium name="WormBaseParasite"/>
        </authorList>
    </citation>
    <scope>IDENTIFICATION</scope>
</reference>
<name>A0A1I7RYK4_BURXY</name>
<sequence length="615" mass="70327">MSLGVVDLVLQTPRVPFFDPKNPANGSIGLGRHPTIKNFVHLLLERGLINHTSVTIAFPVKSPIGRLQYYYTFGEMDTENCHDNMKLVSAVGEREWIFDAIAVNFFGYKSEGMFRMILTEGIAVQLPRNVLQQFIEAGVFTRYPVIYENVYYINQSLLVEDKISFQIDEQLRIDGDSKTMGIAVEGTAAIFSPIDPNPDNVQWIVGRMIYHQYSRTSEHKIISFPKILNSTLSDMKYVVALLGLGVVLTGNPFRIRQYNKPLKPLSLDFYFGTKKTIMALAIVLNSPEMVLVDALCWKKSCSKYCDVPQFCREFCDPRCCSANKKSRRQKCRHYLAYDRNSAKFQELPGRYWRSQENYGAGEWAEDELNIRLNAIGKPLVVYNFGVVDFVLETLPATTFNIEETMGSIGLGRHPKIKRFAGLLAERGVVNYTGVTIALPEVHYSKGYYYFTFGDYNTDFCEEQQVKVEAVGNTEWIFDVMNINFLGYSSHERFRMMLTESTGIRLPRHVLHDLIVSGIFVPAGLWDRNDFYILNQTMLINDGISFQINQNLRLDSDVNGIDATLPNQPIIVQAEPLDPNPDKLEWAFGRTIFYKYCVFLDYQKNEIGFSKVKEPE</sequence>
<dbReference type="PANTHER" id="PTHR47966">
    <property type="entry name" value="BETA-SITE APP-CLEAVING ENZYME, ISOFORM A-RELATED"/>
    <property type="match status" value="1"/>
</dbReference>
<dbReference type="InterPro" id="IPR001461">
    <property type="entry name" value="Aspartic_peptidase_A1"/>
</dbReference>
<organism evidence="1 2">
    <name type="scientific">Bursaphelenchus xylophilus</name>
    <name type="common">Pinewood nematode worm</name>
    <name type="synonym">Aphelenchoides xylophilus</name>
    <dbReference type="NCBI Taxonomy" id="6326"/>
    <lineage>
        <taxon>Eukaryota</taxon>
        <taxon>Metazoa</taxon>
        <taxon>Ecdysozoa</taxon>
        <taxon>Nematoda</taxon>
        <taxon>Chromadorea</taxon>
        <taxon>Rhabditida</taxon>
        <taxon>Tylenchina</taxon>
        <taxon>Tylenchomorpha</taxon>
        <taxon>Aphelenchoidea</taxon>
        <taxon>Aphelenchoididae</taxon>
        <taxon>Bursaphelenchus</taxon>
    </lineage>
</organism>
<dbReference type="WBParaSite" id="BXY_0582100.1">
    <property type="protein sequence ID" value="BXY_0582100.1"/>
    <property type="gene ID" value="BXY_0582100"/>
</dbReference>
<evidence type="ECO:0000313" key="2">
    <source>
        <dbReference type="WBParaSite" id="BXY_0582100.1"/>
    </source>
</evidence>
<dbReference type="AlphaFoldDB" id="A0A1I7RYK4"/>
<dbReference type="PANTHER" id="PTHR47966:SF51">
    <property type="entry name" value="BETA-SITE APP-CLEAVING ENZYME, ISOFORM A-RELATED"/>
    <property type="match status" value="1"/>
</dbReference>
<evidence type="ECO:0000313" key="1">
    <source>
        <dbReference type="Proteomes" id="UP000095284"/>
    </source>
</evidence>
<dbReference type="InterPro" id="IPR021109">
    <property type="entry name" value="Peptidase_aspartic_dom_sf"/>
</dbReference>
<dbReference type="GO" id="GO:0006508">
    <property type="term" value="P:proteolysis"/>
    <property type="evidence" value="ECO:0007669"/>
    <property type="project" value="InterPro"/>
</dbReference>
<dbReference type="GO" id="GO:0004190">
    <property type="term" value="F:aspartic-type endopeptidase activity"/>
    <property type="evidence" value="ECO:0007669"/>
    <property type="project" value="InterPro"/>
</dbReference>
<dbReference type="SUPFAM" id="SSF50630">
    <property type="entry name" value="Acid proteases"/>
    <property type="match status" value="2"/>
</dbReference>